<dbReference type="EMBL" id="OZ020099">
    <property type="protein sequence ID" value="CAK9271410.1"/>
    <property type="molecule type" value="Genomic_DNA"/>
</dbReference>
<sequence length="96" mass="10482">MRFEEKLENQAGYPDLQQNAFLARGRRMTTPAAAATGNRTAKVTSANGNTGAENKKRGTRRFPPFYGTNPVAACVLESVQPTLLCHLLNTTARTWG</sequence>
<evidence type="ECO:0000313" key="2">
    <source>
        <dbReference type="EMBL" id="CAK9271410.1"/>
    </source>
</evidence>
<protein>
    <submittedName>
        <fullName evidence="2">Uncharacterized protein</fullName>
    </submittedName>
</protein>
<gene>
    <name evidence="2" type="ORF">CSSPJE1EN1_LOCUS16888</name>
</gene>
<feature type="compositionally biased region" description="Polar residues" evidence="1">
    <location>
        <begin position="37"/>
        <end position="52"/>
    </location>
</feature>
<evidence type="ECO:0000256" key="1">
    <source>
        <dbReference type="SAM" id="MobiDB-lite"/>
    </source>
</evidence>
<reference evidence="2" key="1">
    <citation type="submission" date="2024-02" db="EMBL/GenBank/DDBJ databases">
        <authorList>
            <consortium name="ELIXIR-Norway"/>
            <consortium name="Elixir Norway"/>
        </authorList>
    </citation>
    <scope>NUCLEOTIDE SEQUENCE</scope>
</reference>
<name>A0ABP0WZM9_9BRYO</name>
<accession>A0ABP0WZM9</accession>
<dbReference type="Proteomes" id="UP001497444">
    <property type="component" value="Chromosome 4"/>
</dbReference>
<keyword evidence="3" id="KW-1185">Reference proteome</keyword>
<evidence type="ECO:0000313" key="3">
    <source>
        <dbReference type="Proteomes" id="UP001497444"/>
    </source>
</evidence>
<proteinExistence type="predicted"/>
<feature type="region of interest" description="Disordered" evidence="1">
    <location>
        <begin position="25"/>
        <end position="63"/>
    </location>
</feature>
<organism evidence="2 3">
    <name type="scientific">Sphagnum jensenii</name>
    <dbReference type="NCBI Taxonomy" id="128206"/>
    <lineage>
        <taxon>Eukaryota</taxon>
        <taxon>Viridiplantae</taxon>
        <taxon>Streptophyta</taxon>
        <taxon>Embryophyta</taxon>
        <taxon>Bryophyta</taxon>
        <taxon>Sphagnophytina</taxon>
        <taxon>Sphagnopsida</taxon>
        <taxon>Sphagnales</taxon>
        <taxon>Sphagnaceae</taxon>
        <taxon>Sphagnum</taxon>
    </lineage>
</organism>